<feature type="region of interest" description="Disordered" evidence="1">
    <location>
        <begin position="139"/>
        <end position="167"/>
    </location>
</feature>
<dbReference type="PANTHER" id="PTHR46438">
    <property type="entry name" value="ALPHA/BETA-HYDROLASES SUPERFAMILY PROTEIN"/>
    <property type="match status" value="1"/>
</dbReference>
<dbReference type="EMBL" id="LMTZ01000085">
    <property type="protein sequence ID" value="KST67774.1"/>
    <property type="molecule type" value="Genomic_DNA"/>
</dbReference>
<protein>
    <submittedName>
        <fullName evidence="3">Alpha/beta hydrolase</fullName>
    </submittedName>
</protein>
<dbReference type="RefSeq" id="WP_058183633.1">
    <property type="nucleotide sequence ID" value="NZ_LMTZ01000085.1"/>
</dbReference>
<sequence>MRVTKAVSTEPIPGQYWEWKGHKVYYVNAGAKQTEHPALLLVHGFGASTDHWRKNITELCKEFEVYAIDLLGFGRSAKPKLEYSGDLWRDQLYDFITQVIGQKVVVVGNSLGGYASLSVSAQRRDTVAGVVLLNSAGPFSDNQPSSSSGSSSSGSSSSESSDSEPLVKTEVSLKENQSLDFVKQVQTVFGDTVKWVFQQRLTQFLLFQYIRQPWVIRQTLEKVYLDKSAVTEQLVEEIRRPSGDPGAFDVFCSVFSTRQGETVDELLGKLTSPLLLLWGEGDPWMNAKQRSEKYRQYYPQMTEHFLQAGHCPHDEIPEKVNSLLGDWIKNQVTGNG</sequence>
<dbReference type="PANTHER" id="PTHR46438:SF2">
    <property type="entry name" value="ALPHA_BETA-HYDROLASES SUPERFAMILY PROTEIN"/>
    <property type="match status" value="1"/>
</dbReference>
<dbReference type="Proteomes" id="UP000053372">
    <property type="component" value="Unassembled WGS sequence"/>
</dbReference>
<organism evidence="3 4">
    <name type="scientific">Mastigocoleus testarum BC008</name>
    <dbReference type="NCBI Taxonomy" id="371196"/>
    <lineage>
        <taxon>Bacteria</taxon>
        <taxon>Bacillati</taxon>
        <taxon>Cyanobacteriota</taxon>
        <taxon>Cyanophyceae</taxon>
        <taxon>Nostocales</taxon>
        <taxon>Hapalosiphonaceae</taxon>
        <taxon>Mastigocoleus</taxon>
    </lineage>
</organism>
<dbReference type="Pfam" id="PF00561">
    <property type="entry name" value="Abhydrolase_1"/>
    <property type="match status" value="1"/>
</dbReference>
<keyword evidence="3" id="KW-0378">Hydrolase</keyword>
<evidence type="ECO:0000256" key="1">
    <source>
        <dbReference type="SAM" id="MobiDB-lite"/>
    </source>
</evidence>
<gene>
    <name evidence="3" type="ORF">BC008_44315</name>
</gene>
<dbReference type="SUPFAM" id="SSF53474">
    <property type="entry name" value="alpha/beta-Hydrolases"/>
    <property type="match status" value="1"/>
</dbReference>
<proteinExistence type="predicted"/>
<dbReference type="OrthoDB" id="505456at2"/>
<evidence type="ECO:0000313" key="3">
    <source>
        <dbReference type="EMBL" id="KST67774.1"/>
    </source>
</evidence>
<evidence type="ECO:0000259" key="2">
    <source>
        <dbReference type="Pfam" id="PF00561"/>
    </source>
</evidence>
<dbReference type="InterPro" id="IPR000073">
    <property type="entry name" value="AB_hydrolase_1"/>
</dbReference>
<dbReference type="PRINTS" id="PR00111">
    <property type="entry name" value="ABHYDROLASE"/>
</dbReference>
<accession>A0A0V7ZTI2</accession>
<dbReference type="GO" id="GO:0016787">
    <property type="term" value="F:hydrolase activity"/>
    <property type="evidence" value="ECO:0007669"/>
    <property type="project" value="UniProtKB-KW"/>
</dbReference>
<dbReference type="Gene3D" id="3.40.50.1820">
    <property type="entry name" value="alpha/beta hydrolase"/>
    <property type="match status" value="1"/>
</dbReference>
<dbReference type="AlphaFoldDB" id="A0A0V7ZTI2"/>
<feature type="domain" description="AB hydrolase-1" evidence="2">
    <location>
        <begin position="37"/>
        <end position="315"/>
    </location>
</feature>
<dbReference type="InterPro" id="IPR029058">
    <property type="entry name" value="AB_hydrolase_fold"/>
</dbReference>
<feature type="compositionally biased region" description="Low complexity" evidence="1">
    <location>
        <begin position="145"/>
        <end position="164"/>
    </location>
</feature>
<reference evidence="3 4" key="1">
    <citation type="journal article" date="2015" name="Genome Announc.">
        <title>Draft Genome of the Euendolithic (true boring) Cyanobacterium Mastigocoleus testarum strain BC008.</title>
        <authorList>
            <person name="Guida B.S."/>
            <person name="Garcia-Pichel F."/>
        </authorList>
    </citation>
    <scope>NUCLEOTIDE SEQUENCE [LARGE SCALE GENOMIC DNA]</scope>
    <source>
        <strain evidence="3 4">BC008</strain>
    </source>
</reference>
<comment type="caution">
    <text evidence="3">The sequence shown here is derived from an EMBL/GenBank/DDBJ whole genome shotgun (WGS) entry which is preliminary data.</text>
</comment>
<evidence type="ECO:0000313" key="4">
    <source>
        <dbReference type="Proteomes" id="UP000053372"/>
    </source>
</evidence>
<keyword evidence="4" id="KW-1185">Reference proteome</keyword>
<name>A0A0V7ZTI2_9CYAN</name>